<keyword evidence="2" id="KW-1185">Reference proteome</keyword>
<evidence type="ECO:0000313" key="2">
    <source>
        <dbReference type="Proteomes" id="UP001500567"/>
    </source>
</evidence>
<evidence type="ECO:0008006" key="3">
    <source>
        <dbReference type="Google" id="ProtNLM"/>
    </source>
</evidence>
<reference evidence="2" key="1">
    <citation type="journal article" date="2019" name="Int. J. Syst. Evol. Microbiol.">
        <title>The Global Catalogue of Microorganisms (GCM) 10K type strain sequencing project: providing services to taxonomists for standard genome sequencing and annotation.</title>
        <authorList>
            <consortium name="The Broad Institute Genomics Platform"/>
            <consortium name="The Broad Institute Genome Sequencing Center for Infectious Disease"/>
            <person name="Wu L."/>
            <person name="Ma J."/>
        </authorList>
    </citation>
    <scope>NUCLEOTIDE SEQUENCE [LARGE SCALE GENOMIC DNA]</scope>
    <source>
        <strain evidence="2">JCM 17224</strain>
    </source>
</reference>
<accession>A0ABP7RCU3</accession>
<comment type="caution">
    <text evidence="1">The sequence shown here is derived from an EMBL/GenBank/DDBJ whole genome shotgun (WGS) entry which is preliminary data.</text>
</comment>
<evidence type="ECO:0000313" key="1">
    <source>
        <dbReference type="EMBL" id="GAA3995318.1"/>
    </source>
</evidence>
<dbReference type="Proteomes" id="UP001500567">
    <property type="component" value="Unassembled WGS sequence"/>
</dbReference>
<dbReference type="EMBL" id="BAABDJ010000002">
    <property type="protein sequence ID" value="GAA3995318.1"/>
    <property type="molecule type" value="Genomic_DNA"/>
</dbReference>
<gene>
    <name evidence="1" type="ORF">GCM10022408_02190</name>
</gene>
<dbReference type="RefSeq" id="WP_345070398.1">
    <property type="nucleotide sequence ID" value="NZ_BAABDJ010000002.1"/>
</dbReference>
<protein>
    <recommendedName>
        <fullName evidence="3">Phytanoyl-CoA dioxygenase family protein</fullName>
    </recommendedName>
</protein>
<sequence>MNTVYFDAALTDDQRRAQLFEGQIFVYSPRPSVRALVDFAREFIEPAFGHLDPVTAQHALDPVEYERVLAGFKPTFINHPHSKQLVQNILRDFGCAPDQTYFDVPRMRTATSHAYLSRGLAYSFEAHRDTWFSGPMNQINWWLPIYEFESGNGMAFHPQYWAEAIPNGSEGFNCHAWDAEGARLAARPGTPDRRVRPQPLAALPVEPQLRVVTPVGGLMVFSAAHLHSTVPNHTGRSRFSIDFRMVNLQDVRTRRAAPNYDTRCTGTTLAMYYRLADQARIPAEWVRDYEHGTPLMVDSPDQLILKQ</sequence>
<name>A0ABP7RCU3_9BACT</name>
<organism evidence="1 2">
    <name type="scientific">Hymenobacter fastidiosus</name>
    <dbReference type="NCBI Taxonomy" id="486264"/>
    <lineage>
        <taxon>Bacteria</taxon>
        <taxon>Pseudomonadati</taxon>
        <taxon>Bacteroidota</taxon>
        <taxon>Cytophagia</taxon>
        <taxon>Cytophagales</taxon>
        <taxon>Hymenobacteraceae</taxon>
        <taxon>Hymenobacter</taxon>
    </lineage>
</organism>
<proteinExistence type="predicted"/>
<dbReference type="Gene3D" id="2.60.120.620">
    <property type="entry name" value="q2cbj1_9rhob like domain"/>
    <property type="match status" value="1"/>
</dbReference>
<dbReference type="SUPFAM" id="SSF51197">
    <property type="entry name" value="Clavaminate synthase-like"/>
    <property type="match status" value="1"/>
</dbReference>